<organism evidence="2 3">
    <name type="scientific">Vulcanimicrobium alpinum</name>
    <dbReference type="NCBI Taxonomy" id="3016050"/>
    <lineage>
        <taxon>Bacteria</taxon>
        <taxon>Bacillati</taxon>
        <taxon>Vulcanimicrobiota</taxon>
        <taxon>Vulcanimicrobiia</taxon>
        <taxon>Vulcanimicrobiales</taxon>
        <taxon>Vulcanimicrobiaceae</taxon>
        <taxon>Vulcanimicrobium</taxon>
    </lineage>
</organism>
<gene>
    <name evidence="2" type="ORF">WPS_04510</name>
</gene>
<reference evidence="2 3" key="1">
    <citation type="journal article" date="2022" name="ISME Commun">
        <title>Vulcanimicrobium alpinus gen. nov. sp. nov., the first cultivated representative of the candidate phylum 'Eremiobacterota', is a metabolically versatile aerobic anoxygenic phototroph.</title>
        <authorList>
            <person name="Yabe S."/>
            <person name="Muto K."/>
            <person name="Abe K."/>
            <person name="Yokota A."/>
            <person name="Staudigel H."/>
            <person name="Tebo B.M."/>
        </authorList>
    </citation>
    <scope>NUCLEOTIDE SEQUENCE [LARGE SCALE GENOMIC DNA]</scope>
    <source>
        <strain evidence="2 3">WC8-2</strain>
    </source>
</reference>
<keyword evidence="1" id="KW-0472">Membrane</keyword>
<evidence type="ECO:0000313" key="3">
    <source>
        <dbReference type="Proteomes" id="UP001317532"/>
    </source>
</evidence>
<name>A0AAN2C7Y5_UNVUL</name>
<dbReference type="AlphaFoldDB" id="A0AAN2C7Y5"/>
<dbReference type="KEGG" id="vab:WPS_04510"/>
<keyword evidence="3" id="KW-1185">Reference proteome</keyword>
<accession>A0AAN2C7Y5</accession>
<dbReference type="EMBL" id="AP025523">
    <property type="protein sequence ID" value="BDE05175.1"/>
    <property type="molecule type" value="Genomic_DNA"/>
</dbReference>
<keyword evidence="1" id="KW-1133">Transmembrane helix</keyword>
<sequence>MFCLVTAVTAAALADPFVEAASNAGLFGPGRYTDHSTIDVVPALAVAAAFALLYVVMRARPALADRSRALARRLHAIDRAAGATRLATLFPLIFIAQLATLFVMETVEQIAIAGHPLGGTLWLGAPVPIALALHALACAVTSALLTHALGALTRAAVRIGLFVRGVAMVRTAAVPLFSRRRRSFATVRIHPLATRAGKRAPPFLAA</sequence>
<evidence type="ECO:0000256" key="1">
    <source>
        <dbReference type="SAM" id="Phobius"/>
    </source>
</evidence>
<feature type="transmembrane region" description="Helical" evidence="1">
    <location>
        <begin position="123"/>
        <end position="145"/>
    </location>
</feature>
<keyword evidence="1" id="KW-0812">Transmembrane</keyword>
<protein>
    <submittedName>
        <fullName evidence="2">Uncharacterized protein</fullName>
    </submittedName>
</protein>
<feature type="transmembrane region" description="Helical" evidence="1">
    <location>
        <begin position="80"/>
        <end position="103"/>
    </location>
</feature>
<dbReference type="Proteomes" id="UP001317532">
    <property type="component" value="Chromosome"/>
</dbReference>
<feature type="transmembrane region" description="Helical" evidence="1">
    <location>
        <begin position="40"/>
        <end position="59"/>
    </location>
</feature>
<evidence type="ECO:0000313" key="2">
    <source>
        <dbReference type="EMBL" id="BDE05175.1"/>
    </source>
</evidence>
<proteinExistence type="predicted"/>